<name>A0A438G563_VITVI</name>
<keyword evidence="1" id="KW-0812">Transmembrane</keyword>
<evidence type="ECO:0000256" key="1">
    <source>
        <dbReference type="SAM" id="Phobius"/>
    </source>
</evidence>
<dbReference type="Proteomes" id="UP000288805">
    <property type="component" value="Unassembled WGS sequence"/>
</dbReference>
<keyword evidence="1" id="KW-1133">Transmembrane helix</keyword>
<reference evidence="2 3" key="1">
    <citation type="journal article" date="2018" name="PLoS Genet.">
        <title>Population sequencing reveals clonal diversity and ancestral inbreeding in the grapevine cultivar Chardonnay.</title>
        <authorList>
            <person name="Roach M.J."/>
            <person name="Johnson D.L."/>
            <person name="Bohlmann J."/>
            <person name="van Vuuren H.J."/>
            <person name="Jones S.J."/>
            <person name="Pretorius I.S."/>
            <person name="Schmidt S.A."/>
            <person name="Borneman A.R."/>
        </authorList>
    </citation>
    <scope>NUCLEOTIDE SEQUENCE [LARGE SCALE GENOMIC DNA]</scope>
    <source>
        <strain evidence="3">cv. Chardonnay</strain>
        <tissue evidence="2">Leaf</tissue>
    </source>
</reference>
<sequence length="122" mass="13826">MLLSLIEMENLDSAWDEEEEGCLPIPPLDDEVFSPYHPTTLALFQYGAVILANLFLCIVSQTNMIKFFDEIDENGNVRDNKGTSCGAREKQQTQGRGKEMKIQIEVLKPVLEIFLYGLTLIE</sequence>
<evidence type="ECO:0000313" key="2">
    <source>
        <dbReference type="EMBL" id="RVW67316.1"/>
    </source>
</evidence>
<accession>A0A438G563</accession>
<organism evidence="2 3">
    <name type="scientific">Vitis vinifera</name>
    <name type="common">Grape</name>
    <dbReference type="NCBI Taxonomy" id="29760"/>
    <lineage>
        <taxon>Eukaryota</taxon>
        <taxon>Viridiplantae</taxon>
        <taxon>Streptophyta</taxon>
        <taxon>Embryophyta</taxon>
        <taxon>Tracheophyta</taxon>
        <taxon>Spermatophyta</taxon>
        <taxon>Magnoliopsida</taxon>
        <taxon>eudicotyledons</taxon>
        <taxon>Gunneridae</taxon>
        <taxon>Pentapetalae</taxon>
        <taxon>rosids</taxon>
        <taxon>Vitales</taxon>
        <taxon>Vitaceae</taxon>
        <taxon>Viteae</taxon>
        <taxon>Vitis</taxon>
    </lineage>
</organism>
<protein>
    <submittedName>
        <fullName evidence="2">Uncharacterized protein</fullName>
    </submittedName>
</protein>
<evidence type="ECO:0000313" key="3">
    <source>
        <dbReference type="Proteomes" id="UP000288805"/>
    </source>
</evidence>
<keyword evidence="1" id="KW-0472">Membrane</keyword>
<dbReference type="EMBL" id="QGNW01000592">
    <property type="protein sequence ID" value="RVW67316.1"/>
    <property type="molecule type" value="Genomic_DNA"/>
</dbReference>
<gene>
    <name evidence="2" type="ORF">CK203_063988</name>
</gene>
<dbReference type="AlphaFoldDB" id="A0A438G563"/>
<feature type="transmembrane region" description="Helical" evidence="1">
    <location>
        <begin position="41"/>
        <end position="59"/>
    </location>
</feature>
<comment type="caution">
    <text evidence="2">The sequence shown here is derived from an EMBL/GenBank/DDBJ whole genome shotgun (WGS) entry which is preliminary data.</text>
</comment>
<proteinExistence type="predicted"/>